<organism evidence="2 3">
    <name type="scientific">Thalassotalea algicola</name>
    <dbReference type="NCBI Taxonomy" id="2716224"/>
    <lineage>
        <taxon>Bacteria</taxon>
        <taxon>Pseudomonadati</taxon>
        <taxon>Pseudomonadota</taxon>
        <taxon>Gammaproteobacteria</taxon>
        <taxon>Alteromonadales</taxon>
        <taxon>Colwelliaceae</taxon>
        <taxon>Thalassotalea</taxon>
    </lineage>
</organism>
<evidence type="ECO:0000256" key="1">
    <source>
        <dbReference type="SAM" id="SignalP"/>
    </source>
</evidence>
<feature type="signal peptide" evidence="1">
    <location>
        <begin position="1"/>
        <end position="20"/>
    </location>
</feature>
<evidence type="ECO:0008006" key="4">
    <source>
        <dbReference type="Google" id="ProtNLM"/>
    </source>
</evidence>
<keyword evidence="3" id="KW-1185">Reference proteome</keyword>
<protein>
    <recommendedName>
        <fullName evidence="4">DUF560 domain-containing protein</fullName>
    </recommendedName>
</protein>
<dbReference type="RefSeq" id="WP_169076651.1">
    <property type="nucleotide sequence ID" value="NZ_JABBXH010000007.1"/>
</dbReference>
<reference evidence="2 3" key="1">
    <citation type="submission" date="2020-04" db="EMBL/GenBank/DDBJ databases">
        <title>Thalassotalea sp. M1531, isolated from the surface of marine red alga.</title>
        <authorList>
            <person name="Pang L."/>
            <person name="Lu D.-C."/>
        </authorList>
    </citation>
    <scope>NUCLEOTIDE SEQUENCE [LARGE SCALE GENOMIC DNA]</scope>
    <source>
        <strain evidence="2 3">M1531</strain>
    </source>
</reference>
<accession>A0A7Y0Q8K7</accession>
<feature type="chain" id="PRO_5031129450" description="DUF560 domain-containing protein" evidence="1">
    <location>
        <begin position="21"/>
        <end position="398"/>
    </location>
</feature>
<sequence length="398" mass="45257">MRKFFLSPILIAFVATSSNAVSIEKQASNFDIEFVEGNQLILNANASVATIDNFLYEQSGGDSTTEISLNPSVFLQAHNETHLGQFFGEVINRQYGDFDEDDHTDKSVLAKYFYKLASDHRAFVSLSFDEIYEFRGRGLTKGIASSVDKGDTVESTLINAGYQYGRVDSVSRLNALLGQKQIEYSTRKSLTQLYKNTRDFVLIDLDYLVGAKTYLSFSAEYNQYEYENNSALDKDVIYAIGGIKWKPSAASELDILIGTEQIKFNSNQSDESKFKWRLNYNWMPFDYFNFSISSGRATDTKAELGSDFKVSDSYTASANYKINEFFSYKISASLIASEISLEEQIRNEDSLRFLTGLQFRYSEKFNAYIDFSYNELESDVVQFEFDRSQITVGCNISF</sequence>
<comment type="caution">
    <text evidence="2">The sequence shown here is derived from an EMBL/GenBank/DDBJ whole genome shotgun (WGS) entry which is preliminary data.</text>
</comment>
<gene>
    <name evidence="2" type="ORF">HII17_17435</name>
</gene>
<dbReference type="AlphaFoldDB" id="A0A7Y0Q8K7"/>
<name>A0A7Y0Q8K7_9GAMM</name>
<dbReference type="Proteomes" id="UP000568664">
    <property type="component" value="Unassembled WGS sequence"/>
</dbReference>
<dbReference type="EMBL" id="JABBXH010000007">
    <property type="protein sequence ID" value="NMP33336.1"/>
    <property type="molecule type" value="Genomic_DNA"/>
</dbReference>
<evidence type="ECO:0000313" key="3">
    <source>
        <dbReference type="Proteomes" id="UP000568664"/>
    </source>
</evidence>
<proteinExistence type="predicted"/>
<evidence type="ECO:0000313" key="2">
    <source>
        <dbReference type="EMBL" id="NMP33336.1"/>
    </source>
</evidence>
<keyword evidence="1" id="KW-0732">Signal</keyword>